<sequence>MTFKVDPDALRTWAKWLDGLSGDIEQMAEDVTLGYSASFPGTELSATLTDTRDVIKSALTSLASRQKEMSAIARGAGDKYDITDVDFATQLQAMGGLQ</sequence>
<accession>A0A0H5PJG4</accession>
<dbReference type="Proteomes" id="UP000057820">
    <property type="component" value="Plasmid 2"/>
</dbReference>
<evidence type="ECO:0000313" key="2">
    <source>
        <dbReference type="Proteomes" id="UP000057820"/>
    </source>
</evidence>
<dbReference type="AlphaFoldDB" id="A0A0H5PJG4"/>
<geneLocation type="plasmid" evidence="1">
    <name>2</name>
</geneLocation>
<dbReference type="KEGG" id="nfr:ERS450000_05063"/>
<dbReference type="EMBL" id="LN868939">
    <property type="protein sequence ID" value="CRY82616.1"/>
    <property type="molecule type" value="Genomic_DNA"/>
</dbReference>
<gene>
    <name evidence="1" type="ORF">ERS450000_05063</name>
</gene>
<name>A0A0H5PJG4_NOCFR</name>
<protein>
    <submittedName>
        <fullName evidence="1">Protein of uncharacterized function (DUF2580)</fullName>
    </submittedName>
</protein>
<proteinExistence type="predicted"/>
<dbReference type="RefSeq" id="WP_060594434.1">
    <property type="nucleotide sequence ID" value="NZ_CP031418.1"/>
</dbReference>
<reference evidence="2" key="1">
    <citation type="submission" date="2015-03" db="EMBL/GenBank/DDBJ databases">
        <authorList>
            <consortium name="Pathogen Informatics"/>
        </authorList>
    </citation>
    <scope>NUCLEOTIDE SEQUENCE [LARGE SCALE GENOMIC DNA]</scope>
    <source>
        <strain evidence="2">NCTC11134</strain>
        <plasmid evidence="2">2</plasmid>
    </source>
</reference>
<keyword evidence="1" id="KW-0614">Plasmid</keyword>
<evidence type="ECO:0000313" key="1">
    <source>
        <dbReference type="EMBL" id="CRY82616.1"/>
    </source>
</evidence>
<organism evidence="1 2">
    <name type="scientific">Nocardia farcinica</name>
    <dbReference type="NCBI Taxonomy" id="37329"/>
    <lineage>
        <taxon>Bacteria</taxon>
        <taxon>Bacillati</taxon>
        <taxon>Actinomycetota</taxon>
        <taxon>Actinomycetes</taxon>
        <taxon>Mycobacteriales</taxon>
        <taxon>Nocardiaceae</taxon>
        <taxon>Nocardia</taxon>
    </lineage>
</organism>